<keyword evidence="2" id="KW-0479">Metal-binding</keyword>
<dbReference type="AlphaFoldDB" id="A0A395N333"/>
<dbReference type="PANTHER" id="PTHR46471">
    <property type="entry name" value="CHITIN DEACETYLASE"/>
    <property type="match status" value="1"/>
</dbReference>
<name>A0A395N333_9HYPO</name>
<dbReference type="GO" id="GO:0005975">
    <property type="term" value="P:carbohydrate metabolic process"/>
    <property type="evidence" value="ECO:0007669"/>
    <property type="project" value="InterPro"/>
</dbReference>
<feature type="domain" description="NodB homology" evidence="8">
    <location>
        <begin position="27"/>
        <end position="211"/>
    </location>
</feature>
<dbReference type="InterPro" id="IPR011330">
    <property type="entry name" value="Glyco_hydro/deAcase_b/a-brl"/>
</dbReference>
<keyword evidence="3" id="KW-0732">Signal</keyword>
<dbReference type="CDD" id="cd10951">
    <property type="entry name" value="CE4_ClCDA_like"/>
    <property type="match status" value="1"/>
</dbReference>
<comment type="caution">
    <text evidence="9">The sequence shown here is derived from an EMBL/GenBank/DDBJ whole genome shotgun (WGS) entry which is preliminary data.</text>
</comment>
<evidence type="ECO:0000256" key="6">
    <source>
        <dbReference type="ARBA" id="ARBA00023277"/>
    </source>
</evidence>
<dbReference type="InterPro" id="IPR002509">
    <property type="entry name" value="NODB_dom"/>
</dbReference>
<dbReference type="Proteomes" id="UP000265631">
    <property type="component" value="Unassembled WGS sequence"/>
</dbReference>
<dbReference type="GO" id="GO:0046872">
    <property type="term" value="F:metal ion binding"/>
    <property type="evidence" value="ECO:0007669"/>
    <property type="project" value="UniProtKB-KW"/>
</dbReference>
<comment type="cofactor">
    <cofactor evidence="1">
        <name>Co(2+)</name>
        <dbReference type="ChEBI" id="CHEBI:48828"/>
    </cofactor>
</comment>
<reference evidence="9 10" key="1">
    <citation type="journal article" date="2018" name="PLoS Pathog.">
        <title>Evolution of structural diversity of trichothecenes, a family of toxins produced by plant pathogenic and entomopathogenic fungi.</title>
        <authorList>
            <person name="Proctor R.H."/>
            <person name="McCormick S.P."/>
            <person name="Kim H.S."/>
            <person name="Cardoza R.E."/>
            <person name="Stanley A.M."/>
            <person name="Lindo L."/>
            <person name="Kelly A."/>
            <person name="Brown D.W."/>
            <person name="Lee T."/>
            <person name="Vaughan M.M."/>
            <person name="Alexander N.J."/>
            <person name="Busman M."/>
            <person name="Gutierrez S."/>
        </authorList>
    </citation>
    <scope>NUCLEOTIDE SEQUENCE [LARGE SCALE GENOMIC DNA]</scope>
    <source>
        <strain evidence="9 10">NRRL 13405</strain>
    </source>
</reference>
<dbReference type="Pfam" id="PF11951">
    <property type="entry name" value="Fungal_trans_2"/>
    <property type="match status" value="1"/>
</dbReference>
<dbReference type="SUPFAM" id="SSF88713">
    <property type="entry name" value="Glycoside hydrolase/deacetylase"/>
    <property type="match status" value="1"/>
</dbReference>
<keyword evidence="4" id="KW-0378">Hydrolase</keyword>
<keyword evidence="5" id="KW-0539">Nucleus</keyword>
<evidence type="ECO:0000256" key="7">
    <source>
        <dbReference type="ARBA" id="ARBA00023285"/>
    </source>
</evidence>
<keyword evidence="6" id="KW-0119">Carbohydrate metabolism</keyword>
<dbReference type="GO" id="GO:0016810">
    <property type="term" value="F:hydrolase activity, acting on carbon-nitrogen (but not peptide) bonds"/>
    <property type="evidence" value="ECO:0007669"/>
    <property type="project" value="InterPro"/>
</dbReference>
<dbReference type="InterPro" id="IPR021858">
    <property type="entry name" value="Fun_TF"/>
</dbReference>
<dbReference type="Gene3D" id="3.20.20.370">
    <property type="entry name" value="Glycoside hydrolase/deacetylase"/>
    <property type="match status" value="1"/>
</dbReference>
<dbReference type="EMBL" id="PXXK01000028">
    <property type="protein sequence ID" value="RFN54307.1"/>
    <property type="molecule type" value="Genomic_DNA"/>
</dbReference>
<keyword evidence="7" id="KW-0170">Cobalt</keyword>
<dbReference type="PANTHER" id="PTHR46471:SF2">
    <property type="entry name" value="CHITIN DEACETYLASE-RELATED"/>
    <property type="match status" value="1"/>
</dbReference>
<organism evidence="9 10">
    <name type="scientific">Fusarium flagelliforme</name>
    <dbReference type="NCBI Taxonomy" id="2675880"/>
    <lineage>
        <taxon>Eukaryota</taxon>
        <taxon>Fungi</taxon>
        <taxon>Dikarya</taxon>
        <taxon>Ascomycota</taxon>
        <taxon>Pezizomycotina</taxon>
        <taxon>Sordariomycetes</taxon>
        <taxon>Hypocreomycetidae</taxon>
        <taxon>Hypocreales</taxon>
        <taxon>Nectriaceae</taxon>
        <taxon>Fusarium</taxon>
        <taxon>Fusarium incarnatum-equiseti species complex</taxon>
    </lineage>
</organism>
<evidence type="ECO:0000313" key="10">
    <source>
        <dbReference type="Proteomes" id="UP000265631"/>
    </source>
</evidence>
<proteinExistence type="predicted"/>
<protein>
    <recommendedName>
        <fullName evidence="8">NodB homology domain-containing protein</fullName>
    </recommendedName>
</protein>
<keyword evidence="10" id="KW-1185">Reference proteome</keyword>
<evidence type="ECO:0000256" key="2">
    <source>
        <dbReference type="ARBA" id="ARBA00022723"/>
    </source>
</evidence>
<evidence type="ECO:0000259" key="8">
    <source>
        <dbReference type="PROSITE" id="PS51677"/>
    </source>
</evidence>
<evidence type="ECO:0000313" key="9">
    <source>
        <dbReference type="EMBL" id="RFN54307.1"/>
    </source>
</evidence>
<accession>A0A395N333</accession>
<dbReference type="STRING" id="2594813.A0A395N333"/>
<evidence type="ECO:0000256" key="1">
    <source>
        <dbReference type="ARBA" id="ARBA00001941"/>
    </source>
</evidence>
<evidence type="ECO:0000256" key="5">
    <source>
        <dbReference type="ARBA" id="ARBA00023242"/>
    </source>
</evidence>
<dbReference type="PROSITE" id="PS51677">
    <property type="entry name" value="NODB"/>
    <property type="match status" value="1"/>
</dbReference>
<evidence type="ECO:0000256" key="3">
    <source>
        <dbReference type="ARBA" id="ARBA00022729"/>
    </source>
</evidence>
<sequence length="720" mass="80042">MALTIPTKPKKRALTSGVTIYSCTTPGTVALTFDDGPFVYTESVLDQLASAGFQATFFLNGYNLGNIEDYQSTVDRMINEGHQVASHTYGHPDLATLADFDVEQQMALLSNQFIHMIGKDPVYMRPPYFSFSDQTLGVLGQLGYKVIIADIDTNDWQYSSFGGAEASVDSYNYGLSQGGSIVLMHDVHQNTVQNILPRIIQATRSSGKRAVTVGECLGDPETNWYRGSGGSEGSQTPTIPEWNSTGSHNIPVVVHTPAPERLALTAGWTCPGPSNAGAFFRHQTTTDMARRNVGQAVASATESETWKRPLSPPLRDRATTFFIRQYTFDVSNGALQDSHEYLPFLIRKEGSAFGLINTTVAAAGFAALSNAGNVAEWRSESIRLYQIAIQQLQNALQDPVQRVADETLGAVLLMGTFETIAFADTSSMKAFSQHIIAAARCIEMRGPQQFQTPVGLKLFMQMRRHMLQEPFPLEISKWSRWAEPHQSEAYIPINQLSQINEALASARAELKYQEITDPDVISNRLLPFDIMMEEWAQSLPASWEYKSYRSAGPDGVPSSRFDLQYDIYTNPWIACLWNCYRNARLLVHESIIVATLKHGTEQQRQFLQSSYKILRVMADGICHSAAYHLGYRHNDVKTTSDVEDNSPAPGGFLLLWPLFFAAVQRTSPPEQRLWAAGIIRQIGKQMGLQVALSMAGLLEETKDFAFSNEETFLLGEWHPN</sequence>
<evidence type="ECO:0000256" key="4">
    <source>
        <dbReference type="ARBA" id="ARBA00022801"/>
    </source>
</evidence>
<dbReference type="Pfam" id="PF01522">
    <property type="entry name" value="Polysacc_deac_1"/>
    <property type="match status" value="1"/>
</dbReference>
<gene>
    <name evidence="9" type="ORF">FIE12Z_1433</name>
</gene>